<dbReference type="Proteomes" id="UP000823749">
    <property type="component" value="Chromosome 3"/>
</dbReference>
<accession>A0AAV6L487</accession>
<feature type="domain" description="W2" evidence="1">
    <location>
        <begin position="1"/>
        <end position="141"/>
    </location>
</feature>
<comment type="caution">
    <text evidence="2">The sequence shown here is derived from an EMBL/GenBank/DDBJ whole genome shotgun (WGS) entry which is preliminary data.</text>
</comment>
<dbReference type="SUPFAM" id="SSF48371">
    <property type="entry name" value="ARM repeat"/>
    <property type="match status" value="1"/>
</dbReference>
<dbReference type="Gene3D" id="1.25.40.180">
    <property type="match status" value="1"/>
</dbReference>
<dbReference type="InterPro" id="IPR044123">
    <property type="entry name" value="W2_eIF2B_epsilon"/>
</dbReference>
<dbReference type="GO" id="GO:0005851">
    <property type="term" value="C:eukaryotic translation initiation factor 2B complex"/>
    <property type="evidence" value="ECO:0007669"/>
    <property type="project" value="TreeGrafter"/>
</dbReference>
<dbReference type="EMBL" id="JACTNZ010000003">
    <property type="protein sequence ID" value="KAG5559399.1"/>
    <property type="molecule type" value="Genomic_DNA"/>
</dbReference>
<dbReference type="GO" id="GO:0003743">
    <property type="term" value="F:translation initiation factor activity"/>
    <property type="evidence" value="ECO:0007669"/>
    <property type="project" value="TreeGrafter"/>
</dbReference>
<dbReference type="InterPro" id="IPR051956">
    <property type="entry name" value="eIF2B_epsilon"/>
</dbReference>
<dbReference type="InterPro" id="IPR016024">
    <property type="entry name" value="ARM-type_fold"/>
</dbReference>
<evidence type="ECO:0000313" key="2">
    <source>
        <dbReference type="EMBL" id="KAG5559399.1"/>
    </source>
</evidence>
<reference evidence="2" key="1">
    <citation type="submission" date="2020-08" db="EMBL/GenBank/DDBJ databases">
        <title>Plant Genome Project.</title>
        <authorList>
            <person name="Zhang R.-G."/>
        </authorList>
    </citation>
    <scope>NUCLEOTIDE SEQUENCE</scope>
    <source>
        <strain evidence="2">WSP0</strain>
        <tissue evidence="2">Leaf</tissue>
    </source>
</reference>
<gene>
    <name evidence="2" type="ORF">RHGRI_009063</name>
</gene>
<dbReference type="PANTHER" id="PTHR45887:SF1">
    <property type="entry name" value="TRANSLATION INITIATION FACTOR EIF-2B SUBUNIT EPSILON"/>
    <property type="match status" value="1"/>
</dbReference>
<keyword evidence="3" id="KW-1185">Reference proteome</keyword>
<dbReference type="PANTHER" id="PTHR45887">
    <property type="entry name" value="TRANSLATION INITIATION FACTOR EIF-2B SUBUNIT EPSILON"/>
    <property type="match status" value="1"/>
</dbReference>
<organism evidence="2 3">
    <name type="scientific">Rhododendron griersonianum</name>
    <dbReference type="NCBI Taxonomy" id="479676"/>
    <lineage>
        <taxon>Eukaryota</taxon>
        <taxon>Viridiplantae</taxon>
        <taxon>Streptophyta</taxon>
        <taxon>Embryophyta</taxon>
        <taxon>Tracheophyta</taxon>
        <taxon>Spermatophyta</taxon>
        <taxon>Magnoliopsida</taxon>
        <taxon>eudicotyledons</taxon>
        <taxon>Gunneridae</taxon>
        <taxon>Pentapetalae</taxon>
        <taxon>asterids</taxon>
        <taxon>Ericales</taxon>
        <taxon>Ericaceae</taxon>
        <taxon>Ericoideae</taxon>
        <taxon>Rhodoreae</taxon>
        <taxon>Rhododendron</taxon>
    </lineage>
</organism>
<sequence>MLTANGWLSYNKTSVDCAGALFYSMMKLAIETPHSSTSELFENATSVIGTWKRVLKSYLPSIDEEIEVILKFEEMCLESAREFSSLFAKVLHHLYDVEILQEEAILNWAAEKEGADEPDKVFLKQSEIFIKWLNEASEEED</sequence>
<dbReference type="AlphaFoldDB" id="A0AAV6L487"/>
<dbReference type="InterPro" id="IPR003307">
    <property type="entry name" value="W2_domain"/>
</dbReference>
<dbReference type="GO" id="GO:0005085">
    <property type="term" value="F:guanyl-nucleotide exchange factor activity"/>
    <property type="evidence" value="ECO:0007669"/>
    <property type="project" value="InterPro"/>
</dbReference>
<dbReference type="CDD" id="cd11558">
    <property type="entry name" value="W2_eIF2B_epsilon"/>
    <property type="match status" value="1"/>
</dbReference>
<dbReference type="PROSITE" id="PS51363">
    <property type="entry name" value="W2"/>
    <property type="match status" value="1"/>
</dbReference>
<evidence type="ECO:0000259" key="1">
    <source>
        <dbReference type="PROSITE" id="PS51363"/>
    </source>
</evidence>
<dbReference type="Pfam" id="PF02020">
    <property type="entry name" value="W2"/>
    <property type="match status" value="1"/>
</dbReference>
<proteinExistence type="predicted"/>
<dbReference type="GO" id="GO:0031369">
    <property type="term" value="F:translation initiation factor binding"/>
    <property type="evidence" value="ECO:0007669"/>
    <property type="project" value="InterPro"/>
</dbReference>
<evidence type="ECO:0000313" key="3">
    <source>
        <dbReference type="Proteomes" id="UP000823749"/>
    </source>
</evidence>
<protein>
    <recommendedName>
        <fullName evidence="1">W2 domain-containing protein</fullName>
    </recommendedName>
</protein>
<name>A0AAV6L487_9ERIC</name>
<dbReference type="SMART" id="SM00515">
    <property type="entry name" value="eIF5C"/>
    <property type="match status" value="1"/>
</dbReference>